<reference evidence="8" key="1">
    <citation type="journal article" date="2020" name="Stud. Mycol.">
        <title>101 Dothideomycetes genomes: a test case for predicting lifestyles and emergence of pathogens.</title>
        <authorList>
            <person name="Haridas S."/>
            <person name="Albert R."/>
            <person name="Binder M."/>
            <person name="Bloem J."/>
            <person name="Labutti K."/>
            <person name="Salamov A."/>
            <person name="Andreopoulos B."/>
            <person name="Baker S."/>
            <person name="Barry K."/>
            <person name="Bills G."/>
            <person name="Bluhm B."/>
            <person name="Cannon C."/>
            <person name="Castanera R."/>
            <person name="Culley D."/>
            <person name="Daum C."/>
            <person name="Ezra D."/>
            <person name="Gonzalez J."/>
            <person name="Henrissat B."/>
            <person name="Kuo A."/>
            <person name="Liang C."/>
            <person name="Lipzen A."/>
            <person name="Lutzoni F."/>
            <person name="Magnuson J."/>
            <person name="Mondo S."/>
            <person name="Nolan M."/>
            <person name="Ohm R."/>
            <person name="Pangilinan J."/>
            <person name="Park H.-J."/>
            <person name="Ramirez L."/>
            <person name="Alfaro M."/>
            <person name="Sun H."/>
            <person name="Tritt A."/>
            <person name="Yoshinaga Y."/>
            <person name="Zwiers L.-H."/>
            <person name="Turgeon B."/>
            <person name="Goodwin S."/>
            <person name="Spatafora J."/>
            <person name="Crous P."/>
            <person name="Grigoriev I."/>
        </authorList>
    </citation>
    <scope>NUCLEOTIDE SEQUENCE</scope>
    <source>
        <strain evidence="8">CBS 119925</strain>
    </source>
</reference>
<dbReference type="EMBL" id="MU006598">
    <property type="protein sequence ID" value="KAF2743293.1"/>
    <property type="molecule type" value="Genomic_DNA"/>
</dbReference>
<dbReference type="PANTHER" id="PTHR12560">
    <property type="entry name" value="LONGEVITY ASSURANCE FACTOR 1 LAG1"/>
    <property type="match status" value="1"/>
</dbReference>
<dbReference type="PIRSF" id="PIRSF005225">
    <property type="entry name" value="LAG1_LAC1"/>
    <property type="match status" value="1"/>
</dbReference>
<protein>
    <submittedName>
        <fullName evidence="8">Longevity assurance proteins LAG1/LAC1</fullName>
    </submittedName>
</protein>
<proteinExistence type="inferred from homology"/>
<feature type="transmembrane region" description="Helical" evidence="6">
    <location>
        <begin position="204"/>
        <end position="228"/>
    </location>
</feature>
<organism evidence="8 9">
    <name type="scientific">Sporormia fimetaria CBS 119925</name>
    <dbReference type="NCBI Taxonomy" id="1340428"/>
    <lineage>
        <taxon>Eukaryota</taxon>
        <taxon>Fungi</taxon>
        <taxon>Dikarya</taxon>
        <taxon>Ascomycota</taxon>
        <taxon>Pezizomycotina</taxon>
        <taxon>Dothideomycetes</taxon>
        <taxon>Pleosporomycetidae</taxon>
        <taxon>Pleosporales</taxon>
        <taxon>Sporormiaceae</taxon>
        <taxon>Sporormia</taxon>
    </lineage>
</organism>
<gene>
    <name evidence="8" type="ORF">M011DRAFT_431366</name>
</gene>
<dbReference type="PANTHER" id="PTHR12560:SF0">
    <property type="entry name" value="LD18904P"/>
    <property type="match status" value="1"/>
</dbReference>
<comment type="similarity">
    <text evidence="2">Belongs to the sphingosine N-acyltransferase family.</text>
</comment>
<dbReference type="Proteomes" id="UP000799440">
    <property type="component" value="Unassembled WGS sequence"/>
</dbReference>
<dbReference type="AlphaFoldDB" id="A0A6A6UZW4"/>
<name>A0A6A6UZW4_9PLEO</name>
<sequence>MFFPRARRRTSKFFHLSYHNPDNELYGHGPDDLQLVLLWIVIFTAMRVLVMEYLLDPIARYNGIRTRKGLVRFKEQAWLVMYCTCSWSLGMYIMYHSQFWFNLNGLWKDWPIRETTGLHKWYYIVQWAFYVQQIIVVNIEEKRKDYVQMFTHHIFTCALIFLSYGYYQMRVGTMILCIMDIVDIVLPSAKLFKYLGYTSACDFTSIIFAITWFVTRHVFYPMVIWSVYKHTPTTMVPGCHLNDGSVIPPSDPRFEEQGGNQLWSNILQSYINRDGPVCWSPALRHSFLFLLIALQLIICLWSITIAKIIWKVAIGENAEDARSGDEGGDTEDEIDMELANVTHPINGIKSSHDLPAIEEEVGVDALSYKCRKRTSSTRTTSRSSGISISGHGDKKELLGRIGCDKPV</sequence>
<keyword evidence="5 6" id="KW-0472">Membrane</keyword>
<dbReference type="InterPro" id="IPR006634">
    <property type="entry name" value="TLC-dom"/>
</dbReference>
<keyword evidence="3 6" id="KW-0812">Transmembrane</keyword>
<evidence type="ECO:0000256" key="4">
    <source>
        <dbReference type="ARBA" id="ARBA00022989"/>
    </source>
</evidence>
<feature type="transmembrane region" description="Helical" evidence="6">
    <location>
        <begin position="146"/>
        <end position="167"/>
    </location>
</feature>
<dbReference type="InterPro" id="IPR016439">
    <property type="entry name" value="Lag1/Lac1-like"/>
</dbReference>
<feature type="transmembrane region" description="Helical" evidence="6">
    <location>
        <begin position="76"/>
        <end position="101"/>
    </location>
</feature>
<feature type="transmembrane region" description="Helical" evidence="6">
    <location>
        <begin position="287"/>
        <end position="310"/>
    </location>
</feature>
<evidence type="ECO:0000313" key="8">
    <source>
        <dbReference type="EMBL" id="KAF2743293.1"/>
    </source>
</evidence>
<dbReference type="GO" id="GO:0016020">
    <property type="term" value="C:membrane"/>
    <property type="evidence" value="ECO:0007669"/>
    <property type="project" value="UniProtKB-SubCell"/>
</dbReference>
<evidence type="ECO:0000256" key="5">
    <source>
        <dbReference type="ARBA" id="ARBA00023136"/>
    </source>
</evidence>
<dbReference type="Pfam" id="PF03798">
    <property type="entry name" value="TRAM_LAG1_CLN8"/>
    <property type="match status" value="1"/>
</dbReference>
<feature type="transmembrane region" description="Helical" evidence="6">
    <location>
        <begin position="36"/>
        <end position="55"/>
    </location>
</feature>
<dbReference type="SMART" id="SM00724">
    <property type="entry name" value="TLC"/>
    <property type="match status" value="1"/>
</dbReference>
<accession>A0A6A6UZW4</accession>
<keyword evidence="4 6" id="KW-1133">Transmembrane helix</keyword>
<dbReference type="GO" id="GO:0050291">
    <property type="term" value="F:sphingosine N-acyltransferase activity"/>
    <property type="evidence" value="ECO:0007669"/>
    <property type="project" value="InterPro"/>
</dbReference>
<evidence type="ECO:0000256" key="3">
    <source>
        <dbReference type="ARBA" id="ARBA00022692"/>
    </source>
</evidence>
<evidence type="ECO:0000256" key="1">
    <source>
        <dbReference type="ARBA" id="ARBA00004141"/>
    </source>
</evidence>
<evidence type="ECO:0000256" key="6">
    <source>
        <dbReference type="SAM" id="Phobius"/>
    </source>
</evidence>
<evidence type="ECO:0000256" key="2">
    <source>
        <dbReference type="ARBA" id="ARBA00009808"/>
    </source>
</evidence>
<comment type="subcellular location">
    <subcellularLocation>
        <location evidence="1">Membrane</location>
        <topology evidence="1">Multi-pass membrane protein</topology>
    </subcellularLocation>
</comment>
<evidence type="ECO:0000313" key="9">
    <source>
        <dbReference type="Proteomes" id="UP000799440"/>
    </source>
</evidence>
<evidence type="ECO:0000259" key="7">
    <source>
        <dbReference type="SMART" id="SM00724"/>
    </source>
</evidence>
<dbReference type="GO" id="GO:0046513">
    <property type="term" value="P:ceramide biosynthetic process"/>
    <property type="evidence" value="ECO:0007669"/>
    <property type="project" value="InterPro"/>
</dbReference>
<keyword evidence="9" id="KW-1185">Reference proteome</keyword>
<dbReference type="OrthoDB" id="537032at2759"/>
<feature type="domain" description="TLC" evidence="7">
    <location>
        <begin position="71"/>
        <end position="314"/>
    </location>
</feature>